<keyword evidence="6 17" id="KW-0812">Transmembrane</keyword>
<comment type="caution">
    <text evidence="18">The sequence shown here is derived from an EMBL/GenBank/DDBJ whole genome shotgun (WGS) entry which is preliminary data.</text>
</comment>
<evidence type="ECO:0000313" key="18">
    <source>
        <dbReference type="EMBL" id="CAI0454836.1"/>
    </source>
</evidence>
<evidence type="ECO:0000256" key="1">
    <source>
        <dbReference type="ARBA" id="ARBA00001971"/>
    </source>
</evidence>
<dbReference type="PANTHER" id="PTHR24286:SF290">
    <property type="entry name" value="ENT-KAURENOIC ACID OXIDASE 2-LIKE ISOFORM X1"/>
    <property type="match status" value="1"/>
</dbReference>
<proteinExistence type="inferred from homology"/>
<keyword evidence="5 15" id="KW-0349">Heme</keyword>
<dbReference type="InterPro" id="IPR036396">
    <property type="entry name" value="Cyt_P450_sf"/>
</dbReference>
<evidence type="ECO:0000256" key="7">
    <source>
        <dbReference type="ARBA" id="ARBA00022723"/>
    </source>
</evidence>
<comment type="function">
    <text evidence="14">Catalyzes three successive oxidations of ent-kaurenoic acid giving gibberellin 12 (GA12), a key step in gibberellins (GAs) biosynthesis. GAs, which are involved many processes, including stem elongation, play a central role in plant development.</text>
</comment>
<comment type="pathway">
    <text evidence="3">Hormone biosynthesis.</text>
</comment>
<keyword evidence="11 16" id="KW-0503">Monooxygenase</keyword>
<dbReference type="FunFam" id="1.10.630.10:FF:000052">
    <property type="entry name" value="Ent-kaurenoic acid oxidase"/>
    <property type="match status" value="1"/>
</dbReference>
<accession>A0AAV0N8Y2</accession>
<feature type="binding site" description="axial binding residue" evidence="15">
    <location>
        <position position="463"/>
    </location>
    <ligand>
        <name>heme</name>
        <dbReference type="ChEBI" id="CHEBI:30413"/>
    </ligand>
    <ligandPart>
        <name>Fe</name>
        <dbReference type="ChEBI" id="CHEBI:18248"/>
    </ligandPart>
</feature>
<evidence type="ECO:0000256" key="4">
    <source>
        <dbReference type="ARBA" id="ARBA00010617"/>
    </source>
</evidence>
<protein>
    <submittedName>
        <fullName evidence="18">Uncharacterized protein</fullName>
    </submittedName>
</protein>
<name>A0AAV0N8Y2_9ROSI</name>
<dbReference type="GO" id="GO:0009686">
    <property type="term" value="P:gibberellin biosynthetic process"/>
    <property type="evidence" value="ECO:0007669"/>
    <property type="project" value="UniProtKB-ARBA"/>
</dbReference>
<dbReference type="PANTHER" id="PTHR24286">
    <property type="entry name" value="CYTOCHROME P450 26"/>
    <property type="match status" value="1"/>
</dbReference>
<dbReference type="GO" id="GO:0016125">
    <property type="term" value="P:sterol metabolic process"/>
    <property type="evidence" value="ECO:0007669"/>
    <property type="project" value="TreeGrafter"/>
</dbReference>
<dbReference type="InterPro" id="IPR001128">
    <property type="entry name" value="Cyt_P450"/>
</dbReference>
<dbReference type="GO" id="GO:0005783">
    <property type="term" value="C:endoplasmic reticulum"/>
    <property type="evidence" value="ECO:0007669"/>
    <property type="project" value="UniProtKB-ARBA"/>
</dbReference>
<dbReference type="GO" id="GO:0020037">
    <property type="term" value="F:heme binding"/>
    <property type="evidence" value="ECO:0007669"/>
    <property type="project" value="InterPro"/>
</dbReference>
<evidence type="ECO:0000256" key="3">
    <source>
        <dbReference type="ARBA" id="ARBA00004972"/>
    </source>
</evidence>
<dbReference type="GO" id="GO:0016132">
    <property type="term" value="P:brassinosteroid biosynthetic process"/>
    <property type="evidence" value="ECO:0007669"/>
    <property type="project" value="TreeGrafter"/>
</dbReference>
<reference evidence="18" key="1">
    <citation type="submission" date="2022-08" db="EMBL/GenBank/DDBJ databases">
        <authorList>
            <person name="Gutierrez-Valencia J."/>
        </authorList>
    </citation>
    <scope>NUCLEOTIDE SEQUENCE</scope>
</reference>
<dbReference type="Proteomes" id="UP001154282">
    <property type="component" value="Unassembled WGS sequence"/>
</dbReference>
<dbReference type="PRINTS" id="PR00463">
    <property type="entry name" value="EP450I"/>
</dbReference>
<keyword evidence="10 15" id="KW-0408">Iron</keyword>
<evidence type="ECO:0000256" key="6">
    <source>
        <dbReference type="ARBA" id="ARBA00022692"/>
    </source>
</evidence>
<evidence type="ECO:0000256" key="8">
    <source>
        <dbReference type="ARBA" id="ARBA00022989"/>
    </source>
</evidence>
<dbReference type="AlphaFoldDB" id="A0AAV0N8Y2"/>
<comment type="pathway">
    <text evidence="13">Plant hormone biosynthesis; gibberellin biosynthesis.</text>
</comment>
<evidence type="ECO:0000256" key="5">
    <source>
        <dbReference type="ARBA" id="ARBA00022617"/>
    </source>
</evidence>
<dbReference type="PRINTS" id="PR00385">
    <property type="entry name" value="P450"/>
</dbReference>
<dbReference type="GO" id="GO:0016020">
    <property type="term" value="C:membrane"/>
    <property type="evidence" value="ECO:0007669"/>
    <property type="project" value="UniProtKB-SubCell"/>
</dbReference>
<feature type="transmembrane region" description="Helical" evidence="17">
    <location>
        <begin position="515"/>
        <end position="535"/>
    </location>
</feature>
<keyword evidence="9 16" id="KW-0560">Oxidoreductase</keyword>
<dbReference type="InterPro" id="IPR017972">
    <property type="entry name" value="Cyt_P450_CS"/>
</dbReference>
<evidence type="ECO:0000256" key="10">
    <source>
        <dbReference type="ARBA" id="ARBA00023004"/>
    </source>
</evidence>
<keyword evidence="8 17" id="KW-1133">Transmembrane helix</keyword>
<feature type="transmembrane region" description="Helical" evidence="17">
    <location>
        <begin position="20"/>
        <end position="40"/>
    </location>
</feature>
<comment type="similarity">
    <text evidence="4 16">Belongs to the cytochrome P450 family.</text>
</comment>
<keyword evidence="7 15" id="KW-0479">Metal-binding</keyword>
<keyword evidence="12 17" id="KW-0472">Membrane</keyword>
<keyword evidence="19" id="KW-1185">Reference proteome</keyword>
<dbReference type="GO" id="GO:0051777">
    <property type="term" value="F:ent-kaurenoic acid monooxygenase activity"/>
    <property type="evidence" value="ECO:0007669"/>
    <property type="project" value="TreeGrafter"/>
</dbReference>
<comment type="cofactor">
    <cofactor evidence="1 15">
        <name>heme</name>
        <dbReference type="ChEBI" id="CHEBI:30413"/>
    </cofactor>
</comment>
<evidence type="ECO:0000256" key="16">
    <source>
        <dbReference type="RuleBase" id="RU000461"/>
    </source>
</evidence>
<dbReference type="SUPFAM" id="SSF48264">
    <property type="entry name" value="Cytochrome P450"/>
    <property type="match status" value="1"/>
</dbReference>
<dbReference type="GO" id="GO:0010268">
    <property type="term" value="P:brassinosteroid homeostasis"/>
    <property type="evidence" value="ECO:0007669"/>
    <property type="project" value="TreeGrafter"/>
</dbReference>
<evidence type="ECO:0000256" key="15">
    <source>
        <dbReference type="PIRSR" id="PIRSR602401-1"/>
    </source>
</evidence>
<evidence type="ECO:0000256" key="17">
    <source>
        <dbReference type="SAM" id="Phobius"/>
    </source>
</evidence>
<evidence type="ECO:0000256" key="11">
    <source>
        <dbReference type="ARBA" id="ARBA00023033"/>
    </source>
</evidence>
<dbReference type="PROSITE" id="PS00086">
    <property type="entry name" value="CYTOCHROME_P450"/>
    <property type="match status" value="1"/>
</dbReference>
<dbReference type="Gene3D" id="1.10.630.10">
    <property type="entry name" value="Cytochrome P450"/>
    <property type="match status" value="1"/>
</dbReference>
<evidence type="ECO:0000256" key="12">
    <source>
        <dbReference type="ARBA" id="ARBA00023136"/>
    </source>
</evidence>
<evidence type="ECO:0000256" key="9">
    <source>
        <dbReference type="ARBA" id="ARBA00023002"/>
    </source>
</evidence>
<comment type="subcellular location">
    <subcellularLocation>
        <location evidence="2">Membrane</location>
        <topology evidence="2">Single-pass membrane protein</topology>
    </subcellularLocation>
</comment>
<evidence type="ECO:0000256" key="13">
    <source>
        <dbReference type="ARBA" id="ARBA00037909"/>
    </source>
</evidence>
<evidence type="ECO:0000256" key="2">
    <source>
        <dbReference type="ARBA" id="ARBA00004167"/>
    </source>
</evidence>
<gene>
    <name evidence="18" type="ORF">LITE_LOCUS32125</name>
</gene>
<dbReference type="Pfam" id="PF00067">
    <property type="entry name" value="p450"/>
    <property type="match status" value="1"/>
</dbReference>
<dbReference type="InterPro" id="IPR002401">
    <property type="entry name" value="Cyt_P450_E_grp-I"/>
</dbReference>
<evidence type="ECO:0000256" key="14">
    <source>
        <dbReference type="ARBA" id="ARBA00059142"/>
    </source>
</evidence>
<organism evidence="18 19">
    <name type="scientific">Linum tenue</name>
    <dbReference type="NCBI Taxonomy" id="586396"/>
    <lineage>
        <taxon>Eukaryota</taxon>
        <taxon>Viridiplantae</taxon>
        <taxon>Streptophyta</taxon>
        <taxon>Embryophyta</taxon>
        <taxon>Tracheophyta</taxon>
        <taxon>Spermatophyta</taxon>
        <taxon>Magnoliopsida</taxon>
        <taxon>eudicotyledons</taxon>
        <taxon>Gunneridae</taxon>
        <taxon>Pentapetalae</taxon>
        <taxon>rosids</taxon>
        <taxon>fabids</taxon>
        <taxon>Malpighiales</taxon>
        <taxon>Linaceae</taxon>
        <taxon>Linum</taxon>
    </lineage>
</organism>
<evidence type="ECO:0000313" key="19">
    <source>
        <dbReference type="Proteomes" id="UP001154282"/>
    </source>
</evidence>
<dbReference type="EMBL" id="CAMGYJ010000008">
    <property type="protein sequence ID" value="CAI0454836.1"/>
    <property type="molecule type" value="Genomic_DNA"/>
</dbReference>
<sequence>MPLASEEWREGLMEGWWNYYWAPVGIAVAVVVIGSLRWAAKRGNVWWQESGLPEEMRRRLPPGDYGWPLIGNMWSFLSAFKSHDPDSFLRTFTNRYGGRGLYKALMFGRPSVFVTTPEASKRVLMDDEAFKPGWPTSTVELMGKNSFIGISCEEHKRLRRLTATPVNGYEALSLYMTFIGENVVAALEEWSSAGEPLELLTQLRKLTFRIIMFIFLSSECEDVMETLERQYTTVNHGVRAMAINFPGFAYHRALKARKKVVDVLQLVLDERRSRIKHEDGSGKKQLGKSKKVDMMDELMSVEDENGRKLRDEEIIDVLLMYLNAGHESSAHVTMWAMVLLHQHPDCLRKAREESEEVVKRRPTHQKGVLTLKEIRQMDYLSKVIDETLRFITFSLVVFREAKTNVDMSGYTIPKGWRVLVWFRGVHLDPEVYPNPRAFDPSRWDNLTPKAGTFLPFGAGSHMCPGNDLAKIEIAAFLHYFLVGYEARTRESRVPLTVLASPATKRQLFGSYQKDIATWVVILLLLSIVILCFLLGGREAHCTGLCLACYVVVRLMVLGYPNSVCETK</sequence>
<dbReference type="GO" id="GO:0005506">
    <property type="term" value="F:iron ion binding"/>
    <property type="evidence" value="ECO:0007669"/>
    <property type="project" value="InterPro"/>
</dbReference>